<dbReference type="GO" id="GO:0032259">
    <property type="term" value="P:methylation"/>
    <property type="evidence" value="ECO:0007669"/>
    <property type="project" value="UniProtKB-KW"/>
</dbReference>
<dbReference type="PANTHER" id="PTHR10629">
    <property type="entry name" value="CYTOSINE-SPECIFIC METHYLTRANSFERASE"/>
    <property type="match status" value="1"/>
</dbReference>
<evidence type="ECO:0000256" key="4">
    <source>
        <dbReference type="ARBA" id="ARBA00022691"/>
    </source>
</evidence>
<sequence>MSAQWKPIPVIDLFAGPGGLGEGFSTILDENGKPVFKVVMSVEMERTAHATLRLRSFARSIMKNGLLPDEYIAYISSPTKENMQTLRDVYPDEWKAADIEAVQGKLVVDDDTYVTMAQQRLEKHYAEYDVKDFVLIGGPPCQAYSLAGRARRTHQKDDLERDEKQTLYKCYLRFIEKLRPAAFAMENVKGLLSARNYGQGVFGHIREDMQDKKYTLHSLVTNEPGNPHDYIVHADEYGIPQARHRVILLGTRNDIEHPVPKILRKREKVTVGQVLGNMPALRSGFSARAHADMDWADYISTAAERLLRTPEGSVLSAELGDIVAARRLPQSQSGAHVRENEPGNPLFAWYRCHLGKNRILPEDTSRNHMSSDLDRYLFCAAFAKHNGYCAKLYNFPKALLPNHRNVQGVLEGKEIVFPDRFHVQLANHPSTTVTSHIAKDGHYFIHPDPRQCRSLTVREAARLQTFPDDYFFEGNRTDQYRQVGNAVPPLLAQQIAVIIADWMDRPARAFLR</sequence>
<dbReference type="Proteomes" id="UP000019155">
    <property type="component" value="Unassembled WGS sequence"/>
</dbReference>
<proteinExistence type="inferred from homology"/>
<dbReference type="REBASE" id="80045">
    <property type="entry name" value="M.Bmo27321ORF531P"/>
</dbReference>
<dbReference type="STRING" id="1435051.BMOU_0531"/>
<gene>
    <name evidence="7" type="ORF">BMOU_0531</name>
</gene>
<dbReference type="PROSITE" id="PS51679">
    <property type="entry name" value="SAM_MT_C5"/>
    <property type="match status" value="1"/>
</dbReference>
<keyword evidence="8" id="KW-1185">Reference proteome</keyword>
<dbReference type="GO" id="GO:0009307">
    <property type="term" value="P:DNA restriction-modification system"/>
    <property type="evidence" value="ECO:0007669"/>
    <property type="project" value="UniProtKB-KW"/>
</dbReference>
<dbReference type="PRINTS" id="PR00105">
    <property type="entry name" value="C5METTRFRASE"/>
</dbReference>
<dbReference type="Gene3D" id="3.90.120.10">
    <property type="entry name" value="DNA Methylase, subunit A, domain 2"/>
    <property type="match status" value="1"/>
</dbReference>
<dbReference type="Pfam" id="PF00145">
    <property type="entry name" value="DNA_methylase"/>
    <property type="match status" value="1"/>
</dbReference>
<dbReference type="GO" id="GO:0003677">
    <property type="term" value="F:DNA binding"/>
    <property type="evidence" value="ECO:0007669"/>
    <property type="project" value="TreeGrafter"/>
</dbReference>
<dbReference type="InterPro" id="IPR029063">
    <property type="entry name" value="SAM-dependent_MTases_sf"/>
</dbReference>
<feature type="active site" evidence="6">
    <location>
        <position position="141"/>
    </location>
</feature>
<dbReference type="SUPFAM" id="SSF53335">
    <property type="entry name" value="S-adenosyl-L-methionine-dependent methyltransferases"/>
    <property type="match status" value="1"/>
</dbReference>
<evidence type="ECO:0000313" key="8">
    <source>
        <dbReference type="Proteomes" id="UP000019155"/>
    </source>
</evidence>
<comment type="similarity">
    <text evidence="6">Belongs to the class I-like SAM-binding methyltransferase superfamily. C5-methyltransferase family.</text>
</comment>
<reference evidence="7 8" key="1">
    <citation type="journal article" date="2014" name="Genome Announc.">
        <title>The Genome Sequence of Bifidobacterium moukalabense DSM 27321 Highlights the Close Phylogenetic Relatedness with the Bifidobacterium dentium Taxon.</title>
        <authorList>
            <person name="Lugli G.A."/>
            <person name="Duranti S."/>
            <person name="Milani C."/>
            <person name="Turroni F."/>
            <person name="Viappiani A."/>
            <person name="Mangifesta M."/>
            <person name="van Sinderen D."/>
            <person name="Ventura M."/>
        </authorList>
    </citation>
    <scope>NUCLEOTIDE SEQUENCE [LARGE SCALE GENOMIC DNA]</scope>
    <source>
        <strain evidence="7 8">DSM 27321</strain>
    </source>
</reference>
<dbReference type="GeneID" id="97502826"/>
<dbReference type="PATRIC" id="fig|1435051.3.peg.523"/>
<comment type="caution">
    <text evidence="7">The sequence shown here is derived from an EMBL/GenBank/DDBJ whole genome shotgun (WGS) entry which is preliminary data.</text>
</comment>
<dbReference type="AlphaFoldDB" id="W4N9L0"/>
<dbReference type="Gene3D" id="3.40.50.150">
    <property type="entry name" value="Vaccinia Virus protein VP39"/>
    <property type="match status" value="1"/>
</dbReference>
<keyword evidence="2 6" id="KW-0489">Methyltransferase</keyword>
<evidence type="ECO:0000313" key="7">
    <source>
        <dbReference type="EMBL" id="ETY71793.1"/>
    </source>
</evidence>
<accession>W4N9L0</accession>
<evidence type="ECO:0000256" key="2">
    <source>
        <dbReference type="ARBA" id="ARBA00022603"/>
    </source>
</evidence>
<dbReference type="EMBL" id="AZMV01000002">
    <property type="protein sequence ID" value="ETY71793.1"/>
    <property type="molecule type" value="Genomic_DNA"/>
</dbReference>
<keyword evidence="3 6" id="KW-0808">Transferase</keyword>
<dbReference type="PANTHER" id="PTHR10629:SF52">
    <property type="entry name" value="DNA (CYTOSINE-5)-METHYLTRANSFERASE 1"/>
    <property type="match status" value="1"/>
</dbReference>
<evidence type="ECO:0000256" key="5">
    <source>
        <dbReference type="ARBA" id="ARBA00022747"/>
    </source>
</evidence>
<dbReference type="eggNOG" id="COG0270">
    <property type="taxonomic scope" value="Bacteria"/>
</dbReference>
<dbReference type="InterPro" id="IPR001525">
    <property type="entry name" value="C5_MeTfrase"/>
</dbReference>
<organism evidence="7 8">
    <name type="scientific">Bifidobacterium moukalabense DSM 27321</name>
    <dbReference type="NCBI Taxonomy" id="1435051"/>
    <lineage>
        <taxon>Bacteria</taxon>
        <taxon>Bacillati</taxon>
        <taxon>Actinomycetota</taxon>
        <taxon>Actinomycetes</taxon>
        <taxon>Bifidobacteriales</taxon>
        <taxon>Bifidobacteriaceae</taxon>
        <taxon>Bifidobacterium</taxon>
    </lineage>
</organism>
<dbReference type="RefSeq" id="WP_051428864.1">
    <property type="nucleotide sequence ID" value="NZ_AZMV01000002.1"/>
</dbReference>
<evidence type="ECO:0000256" key="1">
    <source>
        <dbReference type="ARBA" id="ARBA00011975"/>
    </source>
</evidence>
<dbReference type="InterPro" id="IPR050390">
    <property type="entry name" value="C5-Methyltransferase"/>
</dbReference>
<evidence type="ECO:0000256" key="3">
    <source>
        <dbReference type="ARBA" id="ARBA00022679"/>
    </source>
</evidence>
<keyword evidence="5" id="KW-0680">Restriction system</keyword>
<name>W4N9L0_9BIFI</name>
<dbReference type="EC" id="2.1.1.37" evidence="1"/>
<protein>
    <recommendedName>
        <fullName evidence="1">DNA (cytosine-5-)-methyltransferase</fullName>
        <ecNumber evidence="1">2.1.1.37</ecNumber>
    </recommendedName>
</protein>
<keyword evidence="4 6" id="KW-0949">S-adenosyl-L-methionine</keyword>
<dbReference type="PROSITE" id="PS00095">
    <property type="entry name" value="C5_MTASE_2"/>
    <property type="match status" value="1"/>
</dbReference>
<dbReference type="GO" id="GO:0044027">
    <property type="term" value="P:negative regulation of gene expression via chromosomal CpG island methylation"/>
    <property type="evidence" value="ECO:0007669"/>
    <property type="project" value="TreeGrafter"/>
</dbReference>
<dbReference type="GO" id="GO:0003886">
    <property type="term" value="F:DNA (cytosine-5-)-methyltransferase activity"/>
    <property type="evidence" value="ECO:0007669"/>
    <property type="project" value="UniProtKB-EC"/>
</dbReference>
<dbReference type="OrthoDB" id="9813719at2"/>
<evidence type="ECO:0000256" key="6">
    <source>
        <dbReference type="PROSITE-ProRule" id="PRU01016"/>
    </source>
</evidence>
<dbReference type="InterPro" id="IPR031303">
    <property type="entry name" value="C5_meth_CS"/>
</dbReference>